<dbReference type="Gene3D" id="3.30.2090.10">
    <property type="entry name" value="Multidrug efflux transporter AcrB TolC docking domain, DN and DC subdomains"/>
    <property type="match status" value="2"/>
</dbReference>
<keyword evidence="1" id="KW-1133">Transmembrane helix</keyword>
<gene>
    <name evidence="2" type="ORF">OE749_17270</name>
</gene>
<reference evidence="2 3" key="1">
    <citation type="submission" date="2022-10" db="EMBL/GenBank/DDBJ databases">
        <title>Aestuariibacter sp. AA17 isolated from Montipora capitata coral fragment.</title>
        <authorList>
            <person name="Emsley S.A."/>
            <person name="Pfannmuller K.M."/>
            <person name="Loughran R.M."/>
            <person name="Shlafstein M."/>
            <person name="Papke E."/>
            <person name="Saw J.H."/>
            <person name="Ushijima B."/>
            <person name="Videau P."/>
        </authorList>
    </citation>
    <scope>NUCLEOTIDE SEQUENCE [LARGE SCALE GENOMIC DNA]</scope>
    <source>
        <strain evidence="2 3">AA17</strain>
    </source>
</reference>
<feature type="transmembrane region" description="Helical" evidence="1">
    <location>
        <begin position="1017"/>
        <end position="1044"/>
    </location>
</feature>
<dbReference type="RefSeq" id="WP_263713736.1">
    <property type="nucleotide sequence ID" value="NZ_JAOWKX010000011.1"/>
</dbReference>
<evidence type="ECO:0000313" key="3">
    <source>
        <dbReference type="Proteomes" id="UP001652504"/>
    </source>
</evidence>
<dbReference type="PRINTS" id="PR00702">
    <property type="entry name" value="ACRIFLAVINRP"/>
</dbReference>
<dbReference type="SUPFAM" id="SSF82866">
    <property type="entry name" value="Multidrug efflux transporter AcrB transmembrane domain"/>
    <property type="match status" value="2"/>
</dbReference>
<feature type="transmembrane region" description="Helical" evidence="1">
    <location>
        <begin position="378"/>
        <end position="398"/>
    </location>
</feature>
<keyword evidence="1" id="KW-0472">Membrane</keyword>
<feature type="transmembrane region" description="Helical" evidence="1">
    <location>
        <begin position="353"/>
        <end position="371"/>
    </location>
</feature>
<accession>A0ABT3ACU7</accession>
<dbReference type="Gene3D" id="1.20.1640.10">
    <property type="entry name" value="Multidrug efflux transporter AcrB transmembrane domain"/>
    <property type="match status" value="2"/>
</dbReference>
<feature type="transmembrane region" description="Helical" evidence="1">
    <location>
        <begin position="404"/>
        <end position="424"/>
    </location>
</feature>
<dbReference type="PANTHER" id="PTHR32063">
    <property type="match status" value="1"/>
</dbReference>
<feature type="transmembrane region" description="Helical" evidence="1">
    <location>
        <begin position="991"/>
        <end position="1011"/>
    </location>
</feature>
<dbReference type="SUPFAM" id="SSF82714">
    <property type="entry name" value="Multidrug efflux transporter AcrB TolC docking domain, DN and DC subdomains"/>
    <property type="match status" value="2"/>
</dbReference>
<dbReference type="InterPro" id="IPR027463">
    <property type="entry name" value="AcrB_DN_DC_subdom"/>
</dbReference>
<dbReference type="Gene3D" id="3.30.70.1320">
    <property type="entry name" value="Multidrug efflux transporter AcrB pore domain like"/>
    <property type="match status" value="1"/>
</dbReference>
<comment type="caution">
    <text evidence="2">The sequence shown here is derived from an EMBL/GenBank/DDBJ whole genome shotgun (WGS) entry which is preliminary data.</text>
</comment>
<keyword evidence="1" id="KW-0812">Transmembrane</keyword>
<dbReference type="SUPFAM" id="SSF82693">
    <property type="entry name" value="Multidrug efflux transporter AcrB pore domain, PN1, PN2, PC1 and PC2 subdomains"/>
    <property type="match status" value="2"/>
</dbReference>
<organism evidence="2 3">
    <name type="scientific">Fluctibacter corallii</name>
    <dbReference type="NCBI Taxonomy" id="2984329"/>
    <lineage>
        <taxon>Bacteria</taxon>
        <taxon>Pseudomonadati</taxon>
        <taxon>Pseudomonadota</taxon>
        <taxon>Gammaproteobacteria</taxon>
        <taxon>Alteromonadales</taxon>
        <taxon>Alteromonadaceae</taxon>
        <taxon>Fluctibacter</taxon>
    </lineage>
</organism>
<feature type="transmembrane region" description="Helical" evidence="1">
    <location>
        <begin position="890"/>
        <end position="911"/>
    </location>
</feature>
<dbReference type="Gene3D" id="3.30.70.1430">
    <property type="entry name" value="Multidrug efflux transporter AcrB pore domain"/>
    <property type="match status" value="2"/>
</dbReference>
<feature type="transmembrane region" description="Helical" evidence="1">
    <location>
        <begin position="478"/>
        <end position="505"/>
    </location>
</feature>
<feature type="transmembrane region" description="Helical" evidence="1">
    <location>
        <begin position="450"/>
        <end position="472"/>
    </location>
</feature>
<dbReference type="EMBL" id="JAOWKX010000011">
    <property type="protein sequence ID" value="MCV2886449.1"/>
    <property type="molecule type" value="Genomic_DNA"/>
</dbReference>
<dbReference type="Proteomes" id="UP001652504">
    <property type="component" value="Unassembled WGS sequence"/>
</dbReference>
<dbReference type="InterPro" id="IPR001036">
    <property type="entry name" value="Acrflvin-R"/>
</dbReference>
<feature type="transmembrane region" description="Helical" evidence="1">
    <location>
        <begin position="950"/>
        <end position="970"/>
    </location>
</feature>
<name>A0ABT3ACU7_9ALTE</name>
<sequence>MSSEQKRLPWYSVFFRSGHLLALSIIVILVAGYSAVTNLPRLEDPRIDLRNVLVITPYPGANAERVEALVSDVIEDELRQLHEINEIRSTSRAGISVMTVELQPWVSNDTNEQIFSKIRDRLADAYQQFPQGAGEPILEDQRGATAFTLLVALSPSATLDGAPDNEQAMTIVSRMASELADTLRNVSGTELVRTYGHLDEEITVEVDPFELAYSGITFAQLSQKIAGADPKLPAGVLRDETQNKRLQIATALDSVQVVRQIPIADTGTGGFLKLGDIASVSRQWRNPPQDIAFVNGERVVFVAARMQTTVRVDVWTERAKAALATFNQRHNGTVEASIVFEQNVYTEARLTELTQNLLLGCLVVMAVIFLFMGWRSSWIVGLALPLCAAFAVFSLGFFDEQIHQMSIFGIIIAIGLLIDNAIVITDEIRQHLLDANCTRIDALVKSLKHLFSPLLASTLTTILGFMPIFLLSGNIGDFIGSIAISVVMALIGSLFISLTIIAALAARYLPRGQEAVSQEQQLTGHWWQEGIRFSPLTTWYKTRLTAAVEKPWLPVAAVVVFSLGGFVLAGQLGNVFFPSADRDQFEVYVWTPEGTSIHATRKEVEAVNQFVQSESGVEQVTWLVGGSTPSVYYNQVMTRDNTPHFAQAVISTESVARAKALIPALQHKLDDHFPQLKVVVRAFGQGPPISAPIGVKIFGPDIEVLNRLGEEVRRHMGAQPGVINTTATVSFGEPEIRLDVHRDVSALAGLSLADIAAQLQGALDGRVGGSILEGTEEIPVRIRVPEAQRSDMNSLSAMPLHAYANRPIPHSDAPALTVGALGDLYIEPSVSSITRLDGERVNIVEGFLMPGVTAVDVSNRLQTLLRSDAFALPDGYRLQMAGDADEQQEALGLLAAYAPVLLVLMVTTLIITFSSVRLALVIASVAILSVGMGMFSLWLSGLPIGFNPLLGSAGLIGVAINGSIVVIAAIKANPNARQGNADAIVSETMSCSRHILSTTFTTVGGFIPLLLFSEGTFWPPLAVVLAGGVGFSVLLSLVFTPLVVGHLARKGKLRGASASSESTTLGAVTATHLQ</sequence>
<dbReference type="PANTHER" id="PTHR32063:SF18">
    <property type="entry name" value="CATION EFFLUX SYSTEM PROTEIN"/>
    <property type="match status" value="1"/>
</dbReference>
<dbReference type="Pfam" id="PF00873">
    <property type="entry name" value="ACR_tran"/>
    <property type="match status" value="1"/>
</dbReference>
<protein>
    <submittedName>
        <fullName evidence="2">Efflux RND transporter permease subunit</fullName>
    </submittedName>
</protein>
<feature type="transmembrane region" description="Helical" evidence="1">
    <location>
        <begin position="551"/>
        <end position="572"/>
    </location>
</feature>
<evidence type="ECO:0000313" key="2">
    <source>
        <dbReference type="EMBL" id="MCV2886449.1"/>
    </source>
</evidence>
<proteinExistence type="predicted"/>
<evidence type="ECO:0000256" key="1">
    <source>
        <dbReference type="SAM" id="Phobius"/>
    </source>
</evidence>
<feature type="transmembrane region" description="Helical" evidence="1">
    <location>
        <begin position="20"/>
        <end position="36"/>
    </location>
</feature>
<feature type="transmembrane region" description="Helical" evidence="1">
    <location>
        <begin position="918"/>
        <end position="938"/>
    </location>
</feature>
<keyword evidence="3" id="KW-1185">Reference proteome</keyword>
<dbReference type="Gene3D" id="3.30.70.1440">
    <property type="entry name" value="Multidrug efflux transporter AcrB pore domain"/>
    <property type="match status" value="1"/>
</dbReference>